<evidence type="ECO:0000259" key="7">
    <source>
        <dbReference type="Pfam" id="PF01171"/>
    </source>
</evidence>
<evidence type="ECO:0000256" key="2">
    <source>
        <dbReference type="ARBA" id="ARBA00022694"/>
    </source>
</evidence>
<reference evidence="8" key="1">
    <citation type="journal article" date="2014" name="Int. J. Syst. Evol. Microbiol.">
        <title>Complete genome sequence of Corynebacterium casei LMG S-19264T (=DSM 44701T), isolated from a smear-ripened cheese.</title>
        <authorList>
            <consortium name="US DOE Joint Genome Institute (JGI-PGF)"/>
            <person name="Walter F."/>
            <person name="Albersmeier A."/>
            <person name="Kalinowski J."/>
            <person name="Ruckert C."/>
        </authorList>
    </citation>
    <scope>NUCLEOTIDE SEQUENCE</scope>
    <source>
        <strain evidence="8">KCTC 42651</strain>
    </source>
</reference>
<dbReference type="InterPro" id="IPR012795">
    <property type="entry name" value="tRNA_Ile_lys_synt_N"/>
</dbReference>
<dbReference type="InterPro" id="IPR014729">
    <property type="entry name" value="Rossmann-like_a/b/a_fold"/>
</dbReference>
<keyword evidence="1 6" id="KW-0436">Ligase</keyword>
<protein>
    <recommendedName>
        <fullName evidence="6">tRNA(Ile)-lysidine synthase</fullName>
        <ecNumber evidence="6">6.3.4.19</ecNumber>
    </recommendedName>
    <alternativeName>
        <fullName evidence="6">tRNA(Ile)-2-lysyl-cytidine synthase</fullName>
    </alternativeName>
    <alternativeName>
        <fullName evidence="6">tRNA(Ile)-lysidine synthetase</fullName>
    </alternativeName>
</protein>
<reference evidence="8" key="2">
    <citation type="submission" date="2020-09" db="EMBL/GenBank/DDBJ databases">
        <authorList>
            <person name="Sun Q."/>
            <person name="Kim S."/>
        </authorList>
    </citation>
    <scope>NUCLEOTIDE SEQUENCE</scope>
    <source>
        <strain evidence="8">KCTC 42651</strain>
    </source>
</reference>
<dbReference type="EC" id="6.3.4.19" evidence="6"/>
<accession>A0A918XYI9</accession>
<dbReference type="GO" id="GO:0005524">
    <property type="term" value="F:ATP binding"/>
    <property type="evidence" value="ECO:0007669"/>
    <property type="project" value="UniProtKB-UniRule"/>
</dbReference>
<dbReference type="SUPFAM" id="SSF52402">
    <property type="entry name" value="Adenine nucleotide alpha hydrolases-like"/>
    <property type="match status" value="1"/>
</dbReference>
<comment type="subcellular location">
    <subcellularLocation>
        <location evidence="6">Cytoplasm</location>
    </subcellularLocation>
</comment>
<dbReference type="Gene3D" id="3.40.50.620">
    <property type="entry name" value="HUPs"/>
    <property type="match status" value="1"/>
</dbReference>
<dbReference type="Proteomes" id="UP000630353">
    <property type="component" value="Unassembled WGS sequence"/>
</dbReference>
<dbReference type="PANTHER" id="PTHR43033:SF1">
    <property type="entry name" value="TRNA(ILE)-LYSIDINE SYNTHASE-RELATED"/>
    <property type="match status" value="1"/>
</dbReference>
<dbReference type="CDD" id="cd01992">
    <property type="entry name" value="TilS_N"/>
    <property type="match status" value="1"/>
</dbReference>
<feature type="domain" description="tRNA(Ile)-lysidine/2-thiocytidine synthase N-terminal" evidence="7">
    <location>
        <begin position="41"/>
        <end position="219"/>
    </location>
</feature>
<dbReference type="AlphaFoldDB" id="A0A918XYI9"/>
<name>A0A918XYI9_9PROT</name>
<dbReference type="NCBIfam" id="TIGR02432">
    <property type="entry name" value="lysidine_TilS_N"/>
    <property type="match status" value="1"/>
</dbReference>
<comment type="domain">
    <text evidence="6">The N-terminal region contains the highly conserved SGGXDS motif, predicted to be a P-loop motif involved in ATP binding.</text>
</comment>
<dbReference type="InterPro" id="IPR011063">
    <property type="entry name" value="TilS/TtcA_N"/>
</dbReference>
<evidence type="ECO:0000313" key="8">
    <source>
        <dbReference type="EMBL" id="GHD63477.1"/>
    </source>
</evidence>
<dbReference type="GO" id="GO:0005737">
    <property type="term" value="C:cytoplasm"/>
    <property type="evidence" value="ECO:0007669"/>
    <property type="project" value="UniProtKB-SubCell"/>
</dbReference>
<keyword evidence="6" id="KW-0963">Cytoplasm</keyword>
<keyword evidence="2 6" id="KW-0819">tRNA processing</keyword>
<proteinExistence type="inferred from homology"/>
<evidence type="ECO:0000256" key="6">
    <source>
        <dbReference type="HAMAP-Rule" id="MF_01161"/>
    </source>
</evidence>
<dbReference type="GO" id="GO:0006400">
    <property type="term" value="P:tRNA modification"/>
    <property type="evidence" value="ECO:0007669"/>
    <property type="project" value="UniProtKB-UniRule"/>
</dbReference>
<comment type="similarity">
    <text evidence="6">Belongs to the tRNA(Ile)-lysidine synthase family.</text>
</comment>
<dbReference type="HAMAP" id="MF_01161">
    <property type="entry name" value="tRNA_Ile_lys_synt"/>
    <property type="match status" value="1"/>
</dbReference>
<dbReference type="Pfam" id="PF01171">
    <property type="entry name" value="ATP_bind_3"/>
    <property type="match status" value="1"/>
</dbReference>
<dbReference type="GO" id="GO:0032267">
    <property type="term" value="F:tRNA(Ile)-lysidine synthase activity"/>
    <property type="evidence" value="ECO:0007669"/>
    <property type="project" value="UniProtKB-EC"/>
</dbReference>
<dbReference type="EMBL" id="BMZS01000016">
    <property type="protein sequence ID" value="GHD63477.1"/>
    <property type="molecule type" value="Genomic_DNA"/>
</dbReference>
<keyword evidence="3 6" id="KW-0547">Nucleotide-binding</keyword>
<comment type="function">
    <text evidence="6">Ligates lysine onto the cytidine present at position 34 of the AUA codon-specific tRNA(Ile) that contains the anticodon CAU, in an ATP-dependent manner. Cytidine is converted to lysidine, thus changing the amino acid specificity of the tRNA from methionine to isoleucine.</text>
</comment>
<evidence type="ECO:0000256" key="3">
    <source>
        <dbReference type="ARBA" id="ARBA00022741"/>
    </source>
</evidence>
<dbReference type="PANTHER" id="PTHR43033">
    <property type="entry name" value="TRNA(ILE)-LYSIDINE SYNTHASE-RELATED"/>
    <property type="match status" value="1"/>
</dbReference>
<keyword evidence="9" id="KW-1185">Reference proteome</keyword>
<feature type="binding site" evidence="6">
    <location>
        <begin position="46"/>
        <end position="51"/>
    </location>
    <ligand>
        <name>ATP</name>
        <dbReference type="ChEBI" id="CHEBI:30616"/>
    </ligand>
</feature>
<sequence>MRVLTGLAPPVVPDPADVLPVDAAAFAARLEPLLADAEGSLAVAVSGGPDSLALLYLADRWARSRVGRLIVYTVDHGLRAAAAGEAAAVARLSTALGRPHRTLAWTGPKPAAGLQAAARAARYRLLLDACRRDAIGALLLAHHRDDQAETVLHRIDRDTGPEGLAGMAPSRSLDGVRLLRPLLDLPKARLLATCRAAGIAWADDPSNRDPRFARTRLRELAPALAAAGVTAERLGRLAAAMTGARTAFDGFVAAWLEAHAEIGPAGSVTVDRAALNAAPAMLRDRLVERVLRAVGGGGYPPRSERLARLLAWIGDATPAAGVRTLAGCRIECGRESVTVLRDWRQADGPVTVAAGGRARWDGRFEVENPTDRPVRVEACGTEGWRRWRRTAPARAVAAGASIPHAARLALPAVVDLDGGIALPHLVPSAAAPSGWVGEAVRVRFRPPGLPVATDRIFGGGSGFRPTLPCNGRQAT</sequence>
<comment type="catalytic activity">
    <reaction evidence="5 6">
        <text>cytidine(34) in tRNA(Ile2) + L-lysine + ATP = lysidine(34) in tRNA(Ile2) + AMP + diphosphate + H(+)</text>
        <dbReference type="Rhea" id="RHEA:43744"/>
        <dbReference type="Rhea" id="RHEA-COMP:10625"/>
        <dbReference type="Rhea" id="RHEA-COMP:10670"/>
        <dbReference type="ChEBI" id="CHEBI:15378"/>
        <dbReference type="ChEBI" id="CHEBI:30616"/>
        <dbReference type="ChEBI" id="CHEBI:32551"/>
        <dbReference type="ChEBI" id="CHEBI:33019"/>
        <dbReference type="ChEBI" id="CHEBI:82748"/>
        <dbReference type="ChEBI" id="CHEBI:83665"/>
        <dbReference type="ChEBI" id="CHEBI:456215"/>
        <dbReference type="EC" id="6.3.4.19"/>
    </reaction>
</comment>
<evidence type="ECO:0000256" key="5">
    <source>
        <dbReference type="ARBA" id="ARBA00048539"/>
    </source>
</evidence>
<keyword evidence="4 6" id="KW-0067">ATP-binding</keyword>
<evidence type="ECO:0000313" key="9">
    <source>
        <dbReference type="Proteomes" id="UP000630353"/>
    </source>
</evidence>
<dbReference type="RefSeq" id="WP_189995593.1">
    <property type="nucleotide sequence ID" value="NZ_BMZS01000016.1"/>
</dbReference>
<gene>
    <name evidence="6" type="primary">tilS</name>
    <name evidence="8" type="ORF">GCM10017083_53790</name>
</gene>
<evidence type="ECO:0000256" key="1">
    <source>
        <dbReference type="ARBA" id="ARBA00022598"/>
    </source>
</evidence>
<evidence type="ECO:0000256" key="4">
    <source>
        <dbReference type="ARBA" id="ARBA00022840"/>
    </source>
</evidence>
<dbReference type="InterPro" id="IPR012094">
    <property type="entry name" value="tRNA_Ile_lys_synt"/>
</dbReference>
<organism evidence="8 9">
    <name type="scientific">Thalassobaculum fulvum</name>
    <dbReference type="NCBI Taxonomy" id="1633335"/>
    <lineage>
        <taxon>Bacteria</taxon>
        <taxon>Pseudomonadati</taxon>
        <taxon>Pseudomonadota</taxon>
        <taxon>Alphaproteobacteria</taxon>
        <taxon>Rhodospirillales</taxon>
        <taxon>Thalassobaculaceae</taxon>
        <taxon>Thalassobaculum</taxon>
    </lineage>
</organism>
<comment type="caution">
    <text evidence="8">The sequence shown here is derived from an EMBL/GenBank/DDBJ whole genome shotgun (WGS) entry which is preliminary data.</text>
</comment>